<evidence type="ECO:0000313" key="1">
    <source>
        <dbReference type="EMBL" id="RCV10122.1"/>
    </source>
</evidence>
<organism evidence="1">
    <name type="scientific">Setaria italica</name>
    <name type="common">Foxtail millet</name>
    <name type="synonym">Panicum italicum</name>
    <dbReference type="NCBI Taxonomy" id="4555"/>
    <lineage>
        <taxon>Eukaryota</taxon>
        <taxon>Viridiplantae</taxon>
        <taxon>Streptophyta</taxon>
        <taxon>Embryophyta</taxon>
        <taxon>Tracheophyta</taxon>
        <taxon>Spermatophyta</taxon>
        <taxon>Magnoliopsida</taxon>
        <taxon>Liliopsida</taxon>
        <taxon>Poales</taxon>
        <taxon>Poaceae</taxon>
        <taxon>PACMAD clade</taxon>
        <taxon>Panicoideae</taxon>
        <taxon>Panicodae</taxon>
        <taxon>Paniceae</taxon>
        <taxon>Cenchrinae</taxon>
        <taxon>Setaria</taxon>
    </lineage>
</organism>
<gene>
    <name evidence="1" type="ORF">SETIT_2G086900v2</name>
</gene>
<sequence>MKRRHQELIRNSQEGVWCQDIQVGHIVQVRNPTTMSSTLKEHRYIFISLVFHTHFELLKDAVTDN</sequence>
<dbReference type="AlphaFoldDB" id="A0A368PWU0"/>
<name>A0A368PWU0_SETIT</name>
<reference evidence="1" key="1">
    <citation type="journal article" date="2012" name="Nat. Biotechnol.">
        <title>Reference genome sequence of the model plant Setaria.</title>
        <authorList>
            <person name="Bennetzen J.L."/>
            <person name="Schmutz J."/>
            <person name="Wang H."/>
            <person name="Percifield R."/>
            <person name="Hawkins J."/>
            <person name="Pontaroli A.C."/>
            <person name="Estep M."/>
            <person name="Feng L."/>
            <person name="Vaughn J.N."/>
            <person name="Grimwood J."/>
            <person name="Jenkins J."/>
            <person name="Barry K."/>
            <person name="Lindquist E."/>
            <person name="Hellsten U."/>
            <person name="Deshpande S."/>
            <person name="Wang X."/>
            <person name="Wu X."/>
            <person name="Mitros T."/>
            <person name="Triplett J."/>
            <person name="Yang X."/>
            <person name="Ye C.Y."/>
            <person name="Mauro-Herrera M."/>
            <person name="Wang L."/>
            <person name="Li P."/>
            <person name="Sharma M."/>
            <person name="Sharma R."/>
            <person name="Ronald P.C."/>
            <person name="Panaud O."/>
            <person name="Kellogg E.A."/>
            <person name="Brutnell T.P."/>
            <person name="Doust A.N."/>
            <person name="Tuskan G.A."/>
            <person name="Rokhsar D."/>
            <person name="Devos K.M."/>
        </authorList>
    </citation>
    <scope>NUCLEOTIDE SEQUENCE [LARGE SCALE GENOMIC DNA]</scope>
    <source>
        <strain evidence="1">Yugu1</strain>
    </source>
</reference>
<reference evidence="1" key="2">
    <citation type="submission" date="2015-07" db="EMBL/GenBank/DDBJ databases">
        <authorList>
            <person name="Noorani M."/>
        </authorList>
    </citation>
    <scope>NUCLEOTIDE SEQUENCE</scope>
    <source>
        <strain evidence="1">Yugu1</strain>
    </source>
</reference>
<proteinExistence type="predicted"/>
<protein>
    <submittedName>
        <fullName evidence="1">Uncharacterized protein</fullName>
    </submittedName>
</protein>
<accession>A0A368PWU0</accession>
<dbReference type="EMBL" id="CM003529">
    <property type="protein sequence ID" value="RCV10122.1"/>
    <property type="molecule type" value="Genomic_DNA"/>
</dbReference>